<feature type="domain" description="Right handed beta helix" evidence="1">
    <location>
        <begin position="120"/>
        <end position="288"/>
    </location>
</feature>
<dbReference type="EMBL" id="JAUHJS010000006">
    <property type="protein sequence ID" value="MDN4166219.1"/>
    <property type="molecule type" value="Genomic_DNA"/>
</dbReference>
<dbReference type="InterPro" id="IPR011050">
    <property type="entry name" value="Pectin_lyase_fold/virulence"/>
</dbReference>
<accession>A0ABT8F777</accession>
<evidence type="ECO:0000313" key="3">
    <source>
        <dbReference type="Proteomes" id="UP001168552"/>
    </source>
</evidence>
<gene>
    <name evidence="2" type="ORF">QWY31_11950</name>
</gene>
<dbReference type="InterPro" id="IPR006626">
    <property type="entry name" value="PbH1"/>
</dbReference>
<comment type="caution">
    <text evidence="2">The sequence shown here is derived from an EMBL/GenBank/DDBJ whole genome shotgun (WGS) entry which is preliminary data.</text>
</comment>
<dbReference type="NCBIfam" id="TIGR03805">
    <property type="entry name" value="beta_helix_1"/>
    <property type="match status" value="1"/>
</dbReference>
<dbReference type="InterPro" id="IPR012334">
    <property type="entry name" value="Pectin_lyas_fold"/>
</dbReference>
<dbReference type="InterPro" id="IPR022442">
    <property type="entry name" value="SO_2930-like_dom"/>
</dbReference>
<dbReference type="PROSITE" id="PS51257">
    <property type="entry name" value="PROKAR_LIPOPROTEIN"/>
    <property type="match status" value="1"/>
</dbReference>
<sequence length="413" mass="45155">MRSAILFLGLAGVLASCSPDYLNEREGVQWKSIQKDLQTRLITAQSGDTIRLPEGYYMFSRSLQLDGKDSLVILGAGMDKTVLSFANQEEGAEGLKISNARAITLQDFTIEDAKGDNIKVNDTKGITFRRVKSQWTGGPKTENGAYALYPVICTQVLIEECVAIGASDAGIYVGQSDTVIIRNNKAYWNVAGIESENSSHVEIYGNEAFENTGGILVFDLPALTRYGKGIKVFNNIVRDNNLANFAPAGNIVATVPPGTGLMLLATREIEIFDNQILDNSTVGLAIASYDLVAAVSAESEAEQGTVPDGTAQTVNNNFRLDTLYNSYPNDILIRDNVYANSHWFPTLKSDFGKLFLLKSPFSVPDIVWDGIVDKELGRIDLCIQEKQDVVFLNLDAANDFENLSKDESVFACK</sequence>
<proteinExistence type="predicted"/>
<name>A0ABT8F777_9BACT</name>
<dbReference type="SUPFAM" id="SSF51126">
    <property type="entry name" value="Pectin lyase-like"/>
    <property type="match status" value="1"/>
</dbReference>
<keyword evidence="3" id="KW-1185">Reference proteome</keyword>
<evidence type="ECO:0000259" key="1">
    <source>
        <dbReference type="Pfam" id="PF13229"/>
    </source>
</evidence>
<dbReference type="SMART" id="SM00710">
    <property type="entry name" value="PbH1"/>
    <property type="match status" value="6"/>
</dbReference>
<dbReference type="InterPro" id="IPR039448">
    <property type="entry name" value="Beta_helix"/>
</dbReference>
<dbReference type="Proteomes" id="UP001168552">
    <property type="component" value="Unassembled WGS sequence"/>
</dbReference>
<evidence type="ECO:0000313" key="2">
    <source>
        <dbReference type="EMBL" id="MDN4166219.1"/>
    </source>
</evidence>
<reference evidence="2" key="1">
    <citation type="submission" date="2023-06" db="EMBL/GenBank/DDBJ databases">
        <title>Cytophagales bacterium Strain LB-30, isolated from soil.</title>
        <authorList>
            <person name="Liu B."/>
        </authorList>
    </citation>
    <scope>NUCLEOTIDE SEQUENCE</scope>
    <source>
        <strain evidence="2">LB-30</strain>
    </source>
</reference>
<protein>
    <submittedName>
        <fullName evidence="2">Parallel beta-helix domain-containing protein</fullName>
    </submittedName>
</protein>
<organism evidence="2 3">
    <name type="scientific">Shiella aurantiaca</name>
    <dbReference type="NCBI Taxonomy" id="3058365"/>
    <lineage>
        <taxon>Bacteria</taxon>
        <taxon>Pseudomonadati</taxon>
        <taxon>Bacteroidota</taxon>
        <taxon>Cytophagia</taxon>
        <taxon>Cytophagales</taxon>
        <taxon>Shiellaceae</taxon>
        <taxon>Shiella</taxon>
    </lineage>
</organism>
<dbReference type="Gene3D" id="2.160.20.10">
    <property type="entry name" value="Single-stranded right-handed beta-helix, Pectin lyase-like"/>
    <property type="match status" value="1"/>
</dbReference>
<dbReference type="RefSeq" id="WP_320004755.1">
    <property type="nucleotide sequence ID" value="NZ_JAUHJS010000006.1"/>
</dbReference>
<dbReference type="Pfam" id="PF13229">
    <property type="entry name" value="Beta_helix"/>
    <property type="match status" value="1"/>
</dbReference>